<dbReference type="RefSeq" id="WP_161022194.1">
    <property type="nucleotide sequence ID" value="NZ_VSUB01000001.1"/>
</dbReference>
<dbReference type="Proteomes" id="UP000471678">
    <property type="component" value="Unassembled WGS sequence"/>
</dbReference>
<feature type="compositionally biased region" description="Basic and acidic residues" evidence="1">
    <location>
        <begin position="23"/>
        <end position="33"/>
    </location>
</feature>
<name>A0A6N9IP44_9LACO</name>
<accession>A0A6N9IP44</accession>
<dbReference type="InterPro" id="IPR025580">
    <property type="entry name" value="Gp46"/>
</dbReference>
<sequence length="185" mass="20525">MDNENQDVEVEKTNEEVENDQDNAGKVEKDKAAKTVEKLQKRLGKLTGDKHDLEEELANTKAELEAYKSGKKTVKKLSEEDKAKKEQDAKDKELASLRAELARTKALSETSDVLKEQGLDVSTDVLNMVVSSDNEKTYANVNALVSFGEQIANQVRSELLTGKTPKRQTKQSAKDDFANALGLKQ</sequence>
<gene>
    <name evidence="2" type="ORF">FYL25_01675</name>
</gene>
<evidence type="ECO:0000313" key="2">
    <source>
        <dbReference type="EMBL" id="MYY64156.1"/>
    </source>
</evidence>
<organism evidence="2 3">
    <name type="scientific">Ligilactobacillus salivarius</name>
    <dbReference type="NCBI Taxonomy" id="1624"/>
    <lineage>
        <taxon>Bacteria</taxon>
        <taxon>Bacillati</taxon>
        <taxon>Bacillota</taxon>
        <taxon>Bacilli</taxon>
        <taxon>Lactobacillales</taxon>
        <taxon>Lactobacillaceae</taxon>
        <taxon>Ligilactobacillus</taxon>
    </lineage>
</organism>
<proteinExistence type="predicted"/>
<dbReference type="AlphaFoldDB" id="A0A6N9IP44"/>
<evidence type="ECO:0000256" key="1">
    <source>
        <dbReference type="SAM" id="MobiDB-lite"/>
    </source>
</evidence>
<dbReference type="Pfam" id="PF14265">
    <property type="entry name" value="DUF4355"/>
    <property type="match status" value="1"/>
</dbReference>
<comment type="caution">
    <text evidence="2">The sequence shown here is derived from an EMBL/GenBank/DDBJ whole genome shotgun (WGS) entry which is preliminary data.</text>
</comment>
<feature type="region of interest" description="Disordered" evidence="1">
    <location>
        <begin position="68"/>
        <end position="92"/>
    </location>
</feature>
<evidence type="ECO:0000313" key="3">
    <source>
        <dbReference type="Proteomes" id="UP000471678"/>
    </source>
</evidence>
<feature type="region of interest" description="Disordered" evidence="1">
    <location>
        <begin position="1"/>
        <end position="33"/>
    </location>
</feature>
<protein>
    <submittedName>
        <fullName evidence="2">DUF4355 domain-containing protein</fullName>
    </submittedName>
</protein>
<feature type="compositionally biased region" description="Basic and acidic residues" evidence="1">
    <location>
        <begin position="76"/>
        <end position="92"/>
    </location>
</feature>
<feature type="region of interest" description="Disordered" evidence="1">
    <location>
        <begin position="159"/>
        <end position="185"/>
    </location>
</feature>
<dbReference type="EMBL" id="VSUB01000001">
    <property type="protein sequence ID" value="MYY64156.1"/>
    <property type="molecule type" value="Genomic_DNA"/>
</dbReference>
<reference evidence="2 3" key="1">
    <citation type="journal article" date="2020" name="Food Funct.">
        <title>Screening of Lactobacillus salivarius strains from the feces of Chinese populations and the evaluation of their effects against intestinal inflammation in mice.</title>
        <authorList>
            <person name="Zhai Q."/>
            <person name="Shen X."/>
            <person name="Cen S."/>
            <person name="Zhang C."/>
            <person name="Tian F."/>
            <person name="Zhao J."/>
            <person name="Zhang H."/>
            <person name="Xue Y."/>
            <person name="Chen W."/>
        </authorList>
    </citation>
    <scope>NUCLEOTIDE SEQUENCE [LARGE SCALE GENOMIC DNA]</scope>
    <source>
        <strain evidence="2 3">FYNDL5_1.scaf</strain>
    </source>
</reference>